<organism evidence="2 3">
    <name type="scientific">Hebeloma cylindrosporum</name>
    <dbReference type="NCBI Taxonomy" id="76867"/>
    <lineage>
        <taxon>Eukaryota</taxon>
        <taxon>Fungi</taxon>
        <taxon>Dikarya</taxon>
        <taxon>Basidiomycota</taxon>
        <taxon>Agaricomycotina</taxon>
        <taxon>Agaricomycetes</taxon>
        <taxon>Agaricomycetidae</taxon>
        <taxon>Agaricales</taxon>
        <taxon>Agaricineae</taxon>
        <taxon>Hymenogastraceae</taxon>
        <taxon>Hebeloma</taxon>
    </lineage>
</organism>
<proteinExistence type="predicted"/>
<accession>A0A0C3D0U0</accession>
<feature type="chain" id="PRO_5002163003" evidence="1">
    <location>
        <begin position="24"/>
        <end position="117"/>
    </location>
</feature>
<feature type="signal peptide" evidence="1">
    <location>
        <begin position="1"/>
        <end position="23"/>
    </location>
</feature>
<reference evidence="2 3" key="1">
    <citation type="submission" date="2014-04" db="EMBL/GenBank/DDBJ databases">
        <authorList>
            <consortium name="DOE Joint Genome Institute"/>
            <person name="Kuo A."/>
            <person name="Gay G."/>
            <person name="Dore J."/>
            <person name="Kohler A."/>
            <person name="Nagy L.G."/>
            <person name="Floudas D."/>
            <person name="Copeland A."/>
            <person name="Barry K.W."/>
            <person name="Cichocki N."/>
            <person name="Veneault-Fourrey C."/>
            <person name="LaButti K."/>
            <person name="Lindquist E.A."/>
            <person name="Lipzen A."/>
            <person name="Lundell T."/>
            <person name="Morin E."/>
            <person name="Murat C."/>
            <person name="Sun H."/>
            <person name="Tunlid A."/>
            <person name="Henrissat B."/>
            <person name="Grigoriev I.V."/>
            <person name="Hibbett D.S."/>
            <person name="Martin F."/>
            <person name="Nordberg H.P."/>
            <person name="Cantor M.N."/>
            <person name="Hua S.X."/>
        </authorList>
    </citation>
    <scope>NUCLEOTIDE SEQUENCE [LARGE SCALE GENOMIC DNA]</scope>
    <source>
        <strain evidence="3">h7</strain>
    </source>
</reference>
<dbReference type="AlphaFoldDB" id="A0A0C3D0U0"/>
<dbReference type="HOGENOM" id="CLU_2085109_0_0_1"/>
<keyword evidence="3" id="KW-1185">Reference proteome</keyword>
<keyword evidence="1" id="KW-0732">Signal</keyword>
<dbReference type="OrthoDB" id="5150177at2759"/>
<dbReference type="Proteomes" id="UP000053424">
    <property type="component" value="Unassembled WGS sequence"/>
</dbReference>
<reference evidence="3" key="2">
    <citation type="submission" date="2015-01" db="EMBL/GenBank/DDBJ databases">
        <title>Evolutionary Origins and Diversification of the Mycorrhizal Mutualists.</title>
        <authorList>
            <consortium name="DOE Joint Genome Institute"/>
            <consortium name="Mycorrhizal Genomics Consortium"/>
            <person name="Kohler A."/>
            <person name="Kuo A."/>
            <person name="Nagy L.G."/>
            <person name="Floudas D."/>
            <person name="Copeland A."/>
            <person name="Barry K.W."/>
            <person name="Cichocki N."/>
            <person name="Veneault-Fourrey C."/>
            <person name="LaButti K."/>
            <person name="Lindquist E.A."/>
            <person name="Lipzen A."/>
            <person name="Lundell T."/>
            <person name="Morin E."/>
            <person name="Murat C."/>
            <person name="Riley R."/>
            <person name="Ohm R."/>
            <person name="Sun H."/>
            <person name="Tunlid A."/>
            <person name="Henrissat B."/>
            <person name="Grigoriev I.V."/>
            <person name="Hibbett D.S."/>
            <person name="Martin F."/>
        </authorList>
    </citation>
    <scope>NUCLEOTIDE SEQUENCE [LARGE SCALE GENOMIC DNA]</scope>
    <source>
        <strain evidence="3">h7</strain>
    </source>
</reference>
<evidence type="ECO:0000313" key="3">
    <source>
        <dbReference type="Proteomes" id="UP000053424"/>
    </source>
</evidence>
<gene>
    <name evidence="2" type="ORF">M413DRAFT_114706</name>
</gene>
<evidence type="ECO:0000256" key="1">
    <source>
        <dbReference type="SAM" id="SignalP"/>
    </source>
</evidence>
<evidence type="ECO:0000313" key="2">
    <source>
        <dbReference type="EMBL" id="KIM49711.1"/>
    </source>
</evidence>
<sequence>MQLTANFVVLATALAYSSSSVLALPVDSSFAARDVEYDLEAREVGSSDMLEYSTRELVDMFLEARGYYDEGLDARDYHDIEMEAREYLDDLEARAEVCLFIILILYDVDAHPNFPSS</sequence>
<dbReference type="EMBL" id="KN831768">
    <property type="protein sequence ID" value="KIM49711.1"/>
    <property type="molecule type" value="Genomic_DNA"/>
</dbReference>
<dbReference type="STRING" id="686832.A0A0C3D0U0"/>
<name>A0A0C3D0U0_HEBCY</name>
<protein>
    <submittedName>
        <fullName evidence="2">Uncharacterized protein</fullName>
    </submittedName>
</protein>